<gene>
    <name evidence="5" type="ORF">DICVIV_05503</name>
</gene>
<dbReference type="InterPro" id="IPR029056">
    <property type="entry name" value="Ribokinase-like"/>
</dbReference>
<evidence type="ECO:0000256" key="1">
    <source>
        <dbReference type="ARBA" id="ARBA00022679"/>
    </source>
</evidence>
<dbReference type="AlphaFoldDB" id="A0A0D8XUV6"/>
<keyword evidence="6" id="KW-1185">Reference proteome</keyword>
<evidence type="ECO:0000313" key="6">
    <source>
        <dbReference type="Proteomes" id="UP000053766"/>
    </source>
</evidence>
<dbReference type="EMBL" id="KN716269">
    <property type="protein sequence ID" value="KJH48388.1"/>
    <property type="molecule type" value="Genomic_DNA"/>
</dbReference>
<dbReference type="Proteomes" id="UP000053766">
    <property type="component" value="Unassembled WGS sequence"/>
</dbReference>
<organism evidence="5 6">
    <name type="scientific">Dictyocaulus viviparus</name>
    <name type="common">Bovine lungworm</name>
    <dbReference type="NCBI Taxonomy" id="29172"/>
    <lineage>
        <taxon>Eukaryota</taxon>
        <taxon>Metazoa</taxon>
        <taxon>Ecdysozoa</taxon>
        <taxon>Nematoda</taxon>
        <taxon>Chromadorea</taxon>
        <taxon>Rhabditida</taxon>
        <taxon>Rhabditina</taxon>
        <taxon>Rhabditomorpha</taxon>
        <taxon>Strongyloidea</taxon>
        <taxon>Metastrongylidae</taxon>
        <taxon>Dictyocaulus</taxon>
    </lineage>
</organism>
<dbReference type="STRING" id="29172.A0A0D8XUV6"/>
<evidence type="ECO:0000259" key="4">
    <source>
        <dbReference type="Pfam" id="PF00294"/>
    </source>
</evidence>
<dbReference type="InterPro" id="IPR002173">
    <property type="entry name" value="Carboh/pur_kinase_PfkB_CS"/>
</dbReference>
<dbReference type="GO" id="GO:0006796">
    <property type="term" value="P:phosphate-containing compound metabolic process"/>
    <property type="evidence" value="ECO:0007669"/>
    <property type="project" value="UniProtKB-ARBA"/>
</dbReference>
<dbReference type="GO" id="GO:0004730">
    <property type="term" value="F:pseudouridylate synthase activity"/>
    <property type="evidence" value="ECO:0007669"/>
    <property type="project" value="TreeGrafter"/>
</dbReference>
<evidence type="ECO:0000313" key="5">
    <source>
        <dbReference type="EMBL" id="KJH48388.1"/>
    </source>
</evidence>
<proteinExistence type="predicted"/>
<dbReference type="Gene3D" id="3.40.1190.20">
    <property type="match status" value="1"/>
</dbReference>
<dbReference type="GO" id="GO:0016301">
    <property type="term" value="F:kinase activity"/>
    <property type="evidence" value="ECO:0007669"/>
    <property type="project" value="UniProtKB-KW"/>
</dbReference>
<dbReference type="SUPFAM" id="SSF53613">
    <property type="entry name" value="Ribokinase-like"/>
    <property type="match status" value="1"/>
</dbReference>
<dbReference type="PANTHER" id="PTHR42909:SF1">
    <property type="entry name" value="CARBOHYDRATE KINASE PFKB DOMAIN-CONTAINING PROTEIN"/>
    <property type="match status" value="1"/>
</dbReference>
<name>A0A0D8XUV6_DICVI</name>
<evidence type="ECO:0000256" key="3">
    <source>
        <dbReference type="ARBA" id="ARBA00022777"/>
    </source>
</evidence>
<dbReference type="GO" id="GO:0016798">
    <property type="term" value="F:hydrolase activity, acting on glycosyl bonds"/>
    <property type="evidence" value="ECO:0007669"/>
    <property type="project" value="TreeGrafter"/>
</dbReference>
<dbReference type="Pfam" id="PF00294">
    <property type="entry name" value="PfkB"/>
    <property type="match status" value="1"/>
</dbReference>
<evidence type="ECO:0000256" key="2">
    <source>
        <dbReference type="ARBA" id="ARBA00022723"/>
    </source>
</evidence>
<dbReference type="GO" id="GO:0005737">
    <property type="term" value="C:cytoplasm"/>
    <property type="evidence" value="ECO:0007669"/>
    <property type="project" value="TreeGrafter"/>
</dbReference>
<dbReference type="InterPro" id="IPR011611">
    <property type="entry name" value="PfkB_dom"/>
</dbReference>
<keyword evidence="2" id="KW-0479">Metal-binding</keyword>
<dbReference type="GO" id="GO:0046872">
    <property type="term" value="F:metal ion binding"/>
    <property type="evidence" value="ECO:0007669"/>
    <property type="project" value="UniProtKB-KW"/>
</dbReference>
<protein>
    <recommendedName>
        <fullName evidence="4">Carbohydrate kinase PfkB domain-containing protein</fullName>
    </recommendedName>
</protein>
<dbReference type="PANTHER" id="PTHR42909">
    <property type="entry name" value="ZGC:136858"/>
    <property type="match status" value="1"/>
</dbReference>
<accession>A0A0D8XUV6</accession>
<keyword evidence="3" id="KW-0418">Kinase</keyword>
<reference evidence="6" key="2">
    <citation type="journal article" date="2016" name="Sci. Rep.">
        <title>Dictyocaulus viviparus genome, variome and transcriptome elucidate lungworm biology and support future intervention.</title>
        <authorList>
            <person name="McNulty S.N."/>
            <person name="Strube C."/>
            <person name="Rosa B.A."/>
            <person name="Martin J.C."/>
            <person name="Tyagi R."/>
            <person name="Choi Y.J."/>
            <person name="Wang Q."/>
            <person name="Hallsworth Pepin K."/>
            <person name="Zhang X."/>
            <person name="Ozersky P."/>
            <person name="Wilson R.K."/>
            <person name="Sternberg P.W."/>
            <person name="Gasser R.B."/>
            <person name="Mitreva M."/>
        </authorList>
    </citation>
    <scope>NUCLEOTIDE SEQUENCE [LARGE SCALE GENOMIC DNA]</scope>
    <source>
        <strain evidence="6">HannoverDv2000</strain>
    </source>
</reference>
<dbReference type="PROSITE" id="PS00584">
    <property type="entry name" value="PFKB_KINASES_2"/>
    <property type="match status" value="1"/>
</dbReference>
<feature type="domain" description="Carbohydrate kinase PfkB" evidence="4">
    <location>
        <begin position="16"/>
        <end position="201"/>
    </location>
</feature>
<reference evidence="5 6" key="1">
    <citation type="submission" date="2013-11" db="EMBL/GenBank/DDBJ databases">
        <title>Draft genome of the bovine lungworm Dictyocaulus viviparus.</title>
        <authorList>
            <person name="Mitreva M."/>
        </authorList>
    </citation>
    <scope>NUCLEOTIDE SEQUENCE [LARGE SCALE GENOMIC DNA]</scope>
    <source>
        <strain evidence="5 6">HannoverDv2000</strain>
    </source>
</reference>
<keyword evidence="1" id="KW-0808">Transferase</keyword>
<dbReference type="OrthoDB" id="198885at2759"/>
<sequence length="210" mass="23173">MITFTIAFHVKITKYEKEISTANYILLDGNIPTETIRRILDLSTFYKTKVWFEPTDVFKIRKIFDCDGINNVQVVSPNMNEFLWMAKRSGLEISSHMLSSAWHLCEIVLSNPQITYNLEMLIVTLSSNGSAVILRNPDGTLSASSFPAPNVERVVSVSGAGDSFNSGILAGLVNGLPLERCLRIGNQCAALTLKSIDAVSPFITPQLMSL</sequence>